<dbReference type="PANTHER" id="PTHR24421:SF10">
    <property type="entry name" value="NITRATE_NITRITE SENSOR PROTEIN NARQ"/>
    <property type="match status" value="1"/>
</dbReference>
<dbReference type="GO" id="GO:0016020">
    <property type="term" value="C:membrane"/>
    <property type="evidence" value="ECO:0007669"/>
    <property type="project" value="InterPro"/>
</dbReference>
<feature type="transmembrane region" description="Helical" evidence="9">
    <location>
        <begin position="36"/>
        <end position="53"/>
    </location>
</feature>
<evidence type="ECO:0000256" key="4">
    <source>
        <dbReference type="ARBA" id="ARBA00022679"/>
    </source>
</evidence>
<evidence type="ECO:0000256" key="1">
    <source>
        <dbReference type="ARBA" id="ARBA00000085"/>
    </source>
</evidence>
<accession>A0A1H0Z3S8</accession>
<evidence type="ECO:0000256" key="2">
    <source>
        <dbReference type="ARBA" id="ARBA00012438"/>
    </source>
</evidence>
<dbReference type="GO" id="GO:0005524">
    <property type="term" value="F:ATP binding"/>
    <property type="evidence" value="ECO:0007669"/>
    <property type="project" value="UniProtKB-KW"/>
</dbReference>
<reference evidence="11 12" key="1">
    <citation type="submission" date="2016-10" db="EMBL/GenBank/DDBJ databases">
        <authorList>
            <person name="de Groot N.N."/>
        </authorList>
    </citation>
    <scope>NUCLEOTIDE SEQUENCE [LARGE SCALE GENOMIC DNA]</scope>
    <source>
        <strain evidence="11 12">DSM 22788</strain>
    </source>
</reference>
<dbReference type="RefSeq" id="WP_074690056.1">
    <property type="nucleotide sequence ID" value="NZ_FNKB01000001.1"/>
</dbReference>
<evidence type="ECO:0000256" key="3">
    <source>
        <dbReference type="ARBA" id="ARBA00022553"/>
    </source>
</evidence>
<feature type="transmembrane region" description="Helical" evidence="9">
    <location>
        <begin position="368"/>
        <end position="390"/>
    </location>
</feature>
<keyword evidence="8" id="KW-0902">Two-component regulatory system</keyword>
<dbReference type="GO" id="GO:0000155">
    <property type="term" value="F:phosphorelay sensor kinase activity"/>
    <property type="evidence" value="ECO:0007669"/>
    <property type="project" value="InterPro"/>
</dbReference>
<name>A0A1H0Z3S8_9MICO</name>
<evidence type="ECO:0000256" key="7">
    <source>
        <dbReference type="ARBA" id="ARBA00022840"/>
    </source>
</evidence>
<evidence type="ECO:0000256" key="9">
    <source>
        <dbReference type="SAM" id="Phobius"/>
    </source>
</evidence>
<feature type="transmembrane region" description="Helical" evidence="9">
    <location>
        <begin position="60"/>
        <end position="76"/>
    </location>
</feature>
<dbReference type="AlphaFoldDB" id="A0A1H0Z3S8"/>
<evidence type="ECO:0000256" key="6">
    <source>
        <dbReference type="ARBA" id="ARBA00022777"/>
    </source>
</evidence>
<protein>
    <recommendedName>
        <fullName evidence="2">histidine kinase</fullName>
        <ecNumber evidence="2">2.7.13.3</ecNumber>
    </recommendedName>
</protein>
<evidence type="ECO:0000259" key="10">
    <source>
        <dbReference type="Pfam" id="PF07730"/>
    </source>
</evidence>
<dbReference type="InterPro" id="IPR050482">
    <property type="entry name" value="Sensor_HK_TwoCompSys"/>
</dbReference>
<dbReference type="SUPFAM" id="SSF55874">
    <property type="entry name" value="ATPase domain of HSP90 chaperone/DNA topoisomerase II/histidine kinase"/>
    <property type="match status" value="1"/>
</dbReference>
<feature type="transmembrane region" description="Helical" evidence="9">
    <location>
        <begin position="88"/>
        <end position="108"/>
    </location>
</feature>
<sequence>MSGSSNDPATLRRRQTIVGCVVAISGGTSTRWLPDAPVLVLSLIATAAIVLMFATPAARVRVILAGSVLAATVVRLPELRVEEIVEGLVYGLLTALVLAAPLTTRRAVSQRREFHRRGWELAAIESRRRASQTREVLQRERMSLAAEMHDGLGHSLTLIAVRLGQLSLTPTLPDTDRAEVSGIRTIAADAADQLGLAVRLLRQSEDPAAGWSSPSIDEAVTGARQAEMHVETHIAADLSDRLSDEALNTVARVVQEGLTNASKHAPGQPVTVRIEVEGDIVTAIVCNPRDKEASSAHPLDGGFGLHGLRHRAAMLGGALTVHQMPTEFALTLTLPAHARPSADSAAPDGDIVAAEDDAAILRSRATRAAIAVPTAILGALVFIAVAYFVLANTLSVMTTAQFADISVGDTQETVERSLPALEMLDPPRDEFPPRPDETCHYYEAEISFFERVDVHVVCFASDQVSRIGTVPAP</sequence>
<keyword evidence="9" id="KW-1133">Transmembrane helix</keyword>
<keyword evidence="3" id="KW-0597">Phosphoprotein</keyword>
<dbReference type="InterPro" id="IPR011712">
    <property type="entry name" value="Sig_transdc_His_kin_sub3_dim/P"/>
</dbReference>
<feature type="domain" description="Signal transduction histidine kinase subgroup 3 dimerisation and phosphoacceptor" evidence="10">
    <location>
        <begin position="140"/>
        <end position="205"/>
    </location>
</feature>
<evidence type="ECO:0000313" key="12">
    <source>
        <dbReference type="Proteomes" id="UP000182690"/>
    </source>
</evidence>
<dbReference type="EMBL" id="FNKB01000001">
    <property type="protein sequence ID" value="SDQ22099.1"/>
    <property type="molecule type" value="Genomic_DNA"/>
</dbReference>
<gene>
    <name evidence="11" type="ORF">SAMN04488565_1424</name>
</gene>
<dbReference type="GO" id="GO:0046983">
    <property type="term" value="F:protein dimerization activity"/>
    <property type="evidence" value="ECO:0007669"/>
    <property type="project" value="InterPro"/>
</dbReference>
<keyword evidence="9" id="KW-0472">Membrane</keyword>
<organism evidence="11 12">
    <name type="scientific">Leucobacter chromiiresistens</name>
    <dbReference type="NCBI Taxonomy" id="1079994"/>
    <lineage>
        <taxon>Bacteria</taxon>
        <taxon>Bacillati</taxon>
        <taxon>Actinomycetota</taxon>
        <taxon>Actinomycetes</taxon>
        <taxon>Micrococcales</taxon>
        <taxon>Microbacteriaceae</taxon>
        <taxon>Leucobacter</taxon>
    </lineage>
</organism>
<comment type="catalytic activity">
    <reaction evidence="1">
        <text>ATP + protein L-histidine = ADP + protein N-phospho-L-histidine.</text>
        <dbReference type="EC" id="2.7.13.3"/>
    </reaction>
</comment>
<dbReference type="Pfam" id="PF07730">
    <property type="entry name" value="HisKA_3"/>
    <property type="match status" value="1"/>
</dbReference>
<keyword evidence="6 11" id="KW-0418">Kinase</keyword>
<evidence type="ECO:0000313" key="11">
    <source>
        <dbReference type="EMBL" id="SDQ22099.1"/>
    </source>
</evidence>
<keyword evidence="4" id="KW-0808">Transferase</keyword>
<dbReference type="eggNOG" id="COG4585">
    <property type="taxonomic scope" value="Bacteria"/>
</dbReference>
<proteinExistence type="predicted"/>
<keyword evidence="5" id="KW-0547">Nucleotide-binding</keyword>
<dbReference type="Gene3D" id="1.20.5.1930">
    <property type="match status" value="1"/>
</dbReference>
<keyword evidence="9" id="KW-0812">Transmembrane</keyword>
<dbReference type="Gene3D" id="3.30.565.10">
    <property type="entry name" value="Histidine kinase-like ATPase, C-terminal domain"/>
    <property type="match status" value="1"/>
</dbReference>
<evidence type="ECO:0000256" key="5">
    <source>
        <dbReference type="ARBA" id="ARBA00022741"/>
    </source>
</evidence>
<dbReference type="Proteomes" id="UP000182690">
    <property type="component" value="Unassembled WGS sequence"/>
</dbReference>
<keyword evidence="7" id="KW-0067">ATP-binding</keyword>
<dbReference type="STRING" id="1079994.SAMN04488565_1424"/>
<dbReference type="CDD" id="cd16917">
    <property type="entry name" value="HATPase_UhpB-NarQ-NarX-like"/>
    <property type="match status" value="1"/>
</dbReference>
<evidence type="ECO:0000256" key="8">
    <source>
        <dbReference type="ARBA" id="ARBA00023012"/>
    </source>
</evidence>
<dbReference type="EC" id="2.7.13.3" evidence="2"/>
<dbReference type="InterPro" id="IPR036890">
    <property type="entry name" value="HATPase_C_sf"/>
</dbReference>
<dbReference type="PANTHER" id="PTHR24421">
    <property type="entry name" value="NITRATE/NITRITE SENSOR PROTEIN NARX-RELATED"/>
    <property type="match status" value="1"/>
</dbReference>